<feature type="domain" description="HTH lysR-type" evidence="5">
    <location>
        <begin position="1"/>
        <end position="58"/>
    </location>
</feature>
<dbReference type="InterPro" id="IPR000847">
    <property type="entry name" value="LysR_HTH_N"/>
</dbReference>
<gene>
    <name evidence="6" type="ORF">AAK873_01020</name>
</gene>
<name>A0ABV4CS40_9BACT</name>
<dbReference type="InterPro" id="IPR050950">
    <property type="entry name" value="HTH-type_LysR_regulators"/>
</dbReference>
<dbReference type="InterPro" id="IPR005119">
    <property type="entry name" value="LysR_subst-bd"/>
</dbReference>
<evidence type="ECO:0000256" key="1">
    <source>
        <dbReference type="ARBA" id="ARBA00009437"/>
    </source>
</evidence>
<sequence length="300" mass="33799">MELRQLRYFAKVAETLNFSEAAKVLCITQSTLSQQIRQLETEMGVALFERNSHAVALTEAGEHLLPQAITTIDEADTCMEKILDLRRLLTGTLNIGVTYSFSPMITDPLISFMKLYPHVKLNIYYKTVDELMDMLRKRQVDFVLAFKPMEVGADVTFHTLFDSRLSVIVREGHALSSRKELGLDDIKDCDFALPMRGMQARNKLSAIIGERIANLRVKAELNEVNILLHLVRSTDIVTILTEATLHGHTGIKAIPLNITGSDMAGCVHVLKNSYRKHSASEFLKLLSESNAVRQRVSEWL</sequence>
<dbReference type="EMBL" id="JBCLPP010000002">
    <property type="protein sequence ID" value="MEY8244193.1"/>
    <property type="molecule type" value="Genomic_DNA"/>
</dbReference>
<dbReference type="InterPro" id="IPR036390">
    <property type="entry name" value="WH_DNA-bd_sf"/>
</dbReference>
<keyword evidence="7" id="KW-1185">Reference proteome</keyword>
<evidence type="ECO:0000259" key="5">
    <source>
        <dbReference type="PROSITE" id="PS50931"/>
    </source>
</evidence>
<keyword evidence="2" id="KW-0805">Transcription regulation</keyword>
<protein>
    <submittedName>
        <fullName evidence="6">LysR substrate-binding domain-containing protein</fullName>
    </submittedName>
</protein>
<evidence type="ECO:0000256" key="2">
    <source>
        <dbReference type="ARBA" id="ARBA00023015"/>
    </source>
</evidence>
<keyword evidence="4" id="KW-0804">Transcription</keyword>
<evidence type="ECO:0000313" key="6">
    <source>
        <dbReference type="EMBL" id="MEY8244193.1"/>
    </source>
</evidence>
<evidence type="ECO:0000256" key="3">
    <source>
        <dbReference type="ARBA" id="ARBA00023125"/>
    </source>
</evidence>
<accession>A0ABV4CS40</accession>
<comment type="caution">
    <text evidence="6">The sequence shown here is derived from an EMBL/GenBank/DDBJ whole genome shotgun (WGS) entry which is preliminary data.</text>
</comment>
<comment type="similarity">
    <text evidence="1">Belongs to the LysR transcriptional regulatory family.</text>
</comment>
<dbReference type="RefSeq" id="WP_121698988.1">
    <property type="nucleotide sequence ID" value="NZ_JBCLPP010000002.1"/>
</dbReference>
<dbReference type="PANTHER" id="PTHR30419">
    <property type="entry name" value="HTH-TYPE TRANSCRIPTIONAL REGULATOR YBHD"/>
    <property type="match status" value="1"/>
</dbReference>
<proteinExistence type="inferred from homology"/>
<dbReference type="CDD" id="cd05466">
    <property type="entry name" value="PBP2_LTTR_substrate"/>
    <property type="match status" value="1"/>
</dbReference>
<dbReference type="Pfam" id="PF00126">
    <property type="entry name" value="HTH_1"/>
    <property type="match status" value="1"/>
</dbReference>
<dbReference type="InterPro" id="IPR036388">
    <property type="entry name" value="WH-like_DNA-bd_sf"/>
</dbReference>
<dbReference type="SUPFAM" id="SSF53850">
    <property type="entry name" value="Periplasmic binding protein-like II"/>
    <property type="match status" value="1"/>
</dbReference>
<dbReference type="PRINTS" id="PR00039">
    <property type="entry name" value="HTHLYSR"/>
</dbReference>
<evidence type="ECO:0000256" key="4">
    <source>
        <dbReference type="ARBA" id="ARBA00023163"/>
    </source>
</evidence>
<keyword evidence="3" id="KW-0238">DNA-binding</keyword>
<dbReference type="SUPFAM" id="SSF46785">
    <property type="entry name" value="Winged helix' DNA-binding domain"/>
    <property type="match status" value="1"/>
</dbReference>
<dbReference type="PROSITE" id="PS50931">
    <property type="entry name" value="HTH_LYSR"/>
    <property type="match status" value="1"/>
</dbReference>
<reference evidence="6 7" key="1">
    <citation type="submission" date="2024-03" db="EMBL/GenBank/DDBJ databases">
        <title>Mouse gut bacterial collection (mGBC) of GemPharmatech.</title>
        <authorList>
            <person name="He Y."/>
            <person name="Dong L."/>
            <person name="Wu D."/>
            <person name="Gao X."/>
            <person name="Lin Z."/>
        </authorList>
    </citation>
    <scope>NUCLEOTIDE SEQUENCE [LARGE SCALE GENOMIC DNA]</scope>
    <source>
        <strain evidence="6 7">54-13</strain>
    </source>
</reference>
<dbReference type="Gene3D" id="1.10.10.10">
    <property type="entry name" value="Winged helix-like DNA-binding domain superfamily/Winged helix DNA-binding domain"/>
    <property type="match status" value="1"/>
</dbReference>
<dbReference type="Pfam" id="PF03466">
    <property type="entry name" value="LysR_substrate"/>
    <property type="match status" value="1"/>
</dbReference>
<evidence type="ECO:0000313" key="7">
    <source>
        <dbReference type="Proteomes" id="UP001565200"/>
    </source>
</evidence>
<organism evidence="6 7">
    <name type="scientific">Heminiphilus faecis</name>
    <dbReference type="NCBI Taxonomy" id="2601703"/>
    <lineage>
        <taxon>Bacteria</taxon>
        <taxon>Pseudomonadati</taxon>
        <taxon>Bacteroidota</taxon>
        <taxon>Bacteroidia</taxon>
        <taxon>Bacteroidales</taxon>
        <taxon>Muribaculaceae</taxon>
        <taxon>Heminiphilus</taxon>
    </lineage>
</organism>
<dbReference type="Proteomes" id="UP001565200">
    <property type="component" value="Unassembled WGS sequence"/>
</dbReference>
<dbReference type="Gene3D" id="3.40.190.290">
    <property type="match status" value="1"/>
</dbReference>